<dbReference type="EMBL" id="JAEEGB010000008">
    <property type="protein sequence ID" value="MBI6872813.1"/>
    <property type="molecule type" value="Genomic_DNA"/>
</dbReference>
<accession>A0A934HY01</accession>
<feature type="region of interest" description="Disordered" evidence="1">
    <location>
        <begin position="1"/>
        <end position="45"/>
    </location>
</feature>
<feature type="compositionally biased region" description="Basic and acidic residues" evidence="1">
    <location>
        <begin position="18"/>
        <end position="45"/>
    </location>
</feature>
<dbReference type="AlphaFoldDB" id="A0A934HY01"/>
<dbReference type="RefSeq" id="WP_211142306.1">
    <property type="nucleotide sequence ID" value="NZ_JAEEGB010000008.1"/>
</dbReference>
<proteinExistence type="predicted"/>
<sequence>MTHTESKKATKPQNKKLSKPDIKYEEEMEKRQPKSALDIDRISNS</sequence>
<gene>
    <name evidence="2" type="ORF">I6U51_08805</name>
</gene>
<evidence type="ECO:0000313" key="3">
    <source>
        <dbReference type="Proteomes" id="UP000622687"/>
    </source>
</evidence>
<protein>
    <submittedName>
        <fullName evidence="2">Uncharacterized protein</fullName>
    </submittedName>
</protein>
<organism evidence="2 3">
    <name type="scientific">Clostridium aciditolerans</name>
    <dbReference type="NCBI Taxonomy" id="339861"/>
    <lineage>
        <taxon>Bacteria</taxon>
        <taxon>Bacillati</taxon>
        <taxon>Bacillota</taxon>
        <taxon>Clostridia</taxon>
        <taxon>Eubacteriales</taxon>
        <taxon>Clostridiaceae</taxon>
        <taxon>Clostridium</taxon>
    </lineage>
</organism>
<keyword evidence="3" id="KW-1185">Reference proteome</keyword>
<evidence type="ECO:0000313" key="2">
    <source>
        <dbReference type="EMBL" id="MBI6872813.1"/>
    </source>
</evidence>
<dbReference type="Proteomes" id="UP000622687">
    <property type="component" value="Unassembled WGS sequence"/>
</dbReference>
<name>A0A934HY01_9CLOT</name>
<reference evidence="2" key="1">
    <citation type="submission" date="2020-12" db="EMBL/GenBank/DDBJ databases">
        <title>Clostridium thailandense sp. nov., a novel acetogenic bacterium isolated from peat land soil in Thailand.</title>
        <authorList>
            <person name="Chaikitkaew S."/>
            <person name="Birkeland N.K."/>
        </authorList>
    </citation>
    <scope>NUCLEOTIDE SEQUENCE</scope>
    <source>
        <strain evidence="2">DSM 17425</strain>
    </source>
</reference>
<comment type="caution">
    <text evidence="2">The sequence shown here is derived from an EMBL/GenBank/DDBJ whole genome shotgun (WGS) entry which is preliminary data.</text>
</comment>
<evidence type="ECO:0000256" key="1">
    <source>
        <dbReference type="SAM" id="MobiDB-lite"/>
    </source>
</evidence>